<dbReference type="AlphaFoldDB" id="A0A2K2D4Z0"/>
<evidence type="ECO:0000313" key="3">
    <source>
        <dbReference type="EnsemblPlants" id="PNT69349"/>
    </source>
</evidence>
<protein>
    <submittedName>
        <fullName evidence="2 3">Uncharacterized protein</fullName>
    </submittedName>
</protein>
<dbReference type="ExpressionAtlas" id="A0A2K2D4Z0">
    <property type="expression patterns" value="baseline"/>
</dbReference>
<feature type="non-terminal residue" evidence="2">
    <location>
        <position position="1"/>
    </location>
</feature>
<organism evidence="2">
    <name type="scientific">Brachypodium distachyon</name>
    <name type="common">Purple false brome</name>
    <name type="synonym">Trachynia distachya</name>
    <dbReference type="NCBI Taxonomy" id="15368"/>
    <lineage>
        <taxon>Eukaryota</taxon>
        <taxon>Viridiplantae</taxon>
        <taxon>Streptophyta</taxon>
        <taxon>Embryophyta</taxon>
        <taxon>Tracheophyta</taxon>
        <taxon>Spermatophyta</taxon>
        <taxon>Magnoliopsida</taxon>
        <taxon>Liliopsida</taxon>
        <taxon>Poales</taxon>
        <taxon>Poaceae</taxon>
        <taxon>BOP clade</taxon>
        <taxon>Pooideae</taxon>
        <taxon>Stipodae</taxon>
        <taxon>Brachypodieae</taxon>
        <taxon>Brachypodium</taxon>
    </lineage>
</organism>
<sequence length="202" mass="22454">ITGRPLSFPLPPRRPRSLPRLNAASSPPIPHRRRALPSLAPTTRRQAPPPPRLPPLPPPRSEVRQGARRRASGPLLQRPQGPGAALSKATACSCNSRWRLRCQWRSWRWAACLGKQRQRLAASTGPLPAARHDGGNRAMVAATVRCRTSYGCSLSIMDDLLNNYAEEMVNYCTMASNSSFLEMLASTVDLLKEKELLYQFHN</sequence>
<gene>
    <name evidence="2" type="ORF">BRADI_3g54253v3</name>
</gene>
<name>A0A2K2D4Z0_BRADI</name>
<proteinExistence type="predicted"/>
<reference evidence="3" key="3">
    <citation type="submission" date="2018-08" db="UniProtKB">
        <authorList>
            <consortium name="EnsemblPlants"/>
        </authorList>
    </citation>
    <scope>IDENTIFICATION</scope>
    <source>
        <strain evidence="3">cv. Bd21</strain>
    </source>
</reference>
<keyword evidence="4" id="KW-1185">Reference proteome</keyword>
<dbReference type="Proteomes" id="UP000008810">
    <property type="component" value="Chromosome 3"/>
</dbReference>
<evidence type="ECO:0000313" key="4">
    <source>
        <dbReference type="Proteomes" id="UP000008810"/>
    </source>
</evidence>
<evidence type="ECO:0000313" key="2">
    <source>
        <dbReference type="EMBL" id="PNT69349.1"/>
    </source>
</evidence>
<feature type="compositionally biased region" description="Pro residues" evidence="1">
    <location>
        <begin position="47"/>
        <end position="60"/>
    </location>
</feature>
<feature type="region of interest" description="Disordered" evidence="1">
    <location>
        <begin position="1"/>
        <end position="87"/>
    </location>
</feature>
<dbReference type="InParanoid" id="A0A2K2D4Z0"/>
<reference evidence="2 3" key="1">
    <citation type="journal article" date="2010" name="Nature">
        <title>Genome sequencing and analysis of the model grass Brachypodium distachyon.</title>
        <authorList>
            <consortium name="International Brachypodium Initiative"/>
        </authorList>
    </citation>
    <scope>NUCLEOTIDE SEQUENCE [LARGE SCALE GENOMIC DNA]</scope>
    <source>
        <strain evidence="2 3">Bd21</strain>
    </source>
</reference>
<dbReference type="EMBL" id="CM000882">
    <property type="protein sequence ID" value="PNT69349.1"/>
    <property type="molecule type" value="Genomic_DNA"/>
</dbReference>
<accession>A0A2K2D4Z0</accession>
<dbReference type="EnsemblPlants" id="PNT69349">
    <property type="protein sequence ID" value="PNT69349"/>
    <property type="gene ID" value="BRADI_3g54253v3"/>
</dbReference>
<reference evidence="2" key="2">
    <citation type="submission" date="2017-06" db="EMBL/GenBank/DDBJ databases">
        <title>WGS assembly of Brachypodium distachyon.</title>
        <authorList>
            <consortium name="The International Brachypodium Initiative"/>
            <person name="Lucas S."/>
            <person name="Harmon-Smith M."/>
            <person name="Lail K."/>
            <person name="Tice H."/>
            <person name="Grimwood J."/>
            <person name="Bruce D."/>
            <person name="Barry K."/>
            <person name="Shu S."/>
            <person name="Lindquist E."/>
            <person name="Wang M."/>
            <person name="Pitluck S."/>
            <person name="Vogel J.P."/>
            <person name="Garvin D.F."/>
            <person name="Mockler T.C."/>
            <person name="Schmutz J."/>
            <person name="Rokhsar D."/>
            <person name="Bevan M.W."/>
        </authorList>
    </citation>
    <scope>NUCLEOTIDE SEQUENCE</scope>
    <source>
        <strain evidence="2">Bd21</strain>
    </source>
</reference>
<dbReference type="Gramene" id="PNT69349">
    <property type="protein sequence ID" value="PNT69349"/>
    <property type="gene ID" value="BRADI_3g54253v3"/>
</dbReference>
<evidence type="ECO:0000256" key="1">
    <source>
        <dbReference type="SAM" id="MobiDB-lite"/>
    </source>
</evidence>